<dbReference type="InterPro" id="IPR050468">
    <property type="entry name" value="Cuticle_Struct_Prot"/>
</dbReference>
<name>A0ABM3UKF1_MUSDO</name>
<dbReference type="RefSeq" id="XP_058974013.1">
    <property type="nucleotide sequence ID" value="XM_059118030.1"/>
</dbReference>
<dbReference type="GeneID" id="101894109"/>
<proteinExistence type="predicted"/>
<evidence type="ECO:0000256" key="1">
    <source>
        <dbReference type="SAM" id="MobiDB-lite"/>
    </source>
</evidence>
<reference evidence="4" key="1">
    <citation type="submission" date="2025-08" db="UniProtKB">
        <authorList>
            <consortium name="RefSeq"/>
        </authorList>
    </citation>
    <scope>IDENTIFICATION</scope>
    <source>
        <strain evidence="4">Aabys</strain>
        <tissue evidence="4">Whole body</tissue>
    </source>
</reference>
<dbReference type="PANTHER" id="PTHR10380:SF2">
    <property type="entry name" value="AGAP003037-PA"/>
    <property type="match status" value="1"/>
</dbReference>
<feature type="chain" id="PRO_5047041677" evidence="2">
    <location>
        <begin position="25"/>
        <end position="360"/>
    </location>
</feature>
<accession>A0ABM3UKF1</accession>
<feature type="region of interest" description="Disordered" evidence="1">
    <location>
        <begin position="134"/>
        <end position="256"/>
    </location>
</feature>
<keyword evidence="2" id="KW-0732">Signal</keyword>
<dbReference type="Proteomes" id="UP001652621">
    <property type="component" value="Unplaced"/>
</dbReference>
<keyword evidence="3" id="KW-1185">Reference proteome</keyword>
<evidence type="ECO:0000313" key="4">
    <source>
        <dbReference type="RefSeq" id="XP_058974013.1"/>
    </source>
</evidence>
<feature type="signal peptide" evidence="2">
    <location>
        <begin position="1"/>
        <end position="24"/>
    </location>
</feature>
<dbReference type="PROSITE" id="PS51257">
    <property type="entry name" value="PROKAR_LIPOPROTEIN"/>
    <property type="match status" value="1"/>
</dbReference>
<sequence>MGAKTLIYSLIVVAVLITSCVVEAQLPPRLLIPGAIPLPAPRSAPQARRTRPPTLRAQNNLIPANIPSRIEEAKPVTESGEDETPDVFLPNLLREQQLAQAQQSQFQQAAAAFLNNDPSVNALQEPSVDFESYTTRFPDRTLPPPTVQPSHKPNYNDFGIGSNVISTPRFSQERQAPPPQVQAPVPQRERSNVIRNRPTAVRESRPQYEPQPVQVAQRPRPKPIQSRPLYDQNQIEDNQQNRRQRPVAQTTRKWREENEDGTIVWGYENDDGSFKEEIIGVDCITKGTYGYIDPDGNKREYHYETGIKCDPNKRDQTDEYQENNFINYDDNKAVLPNGIEIDMTQLGKKKSKRPGVNYRN</sequence>
<gene>
    <name evidence="4" type="primary">LOC101894109</name>
</gene>
<evidence type="ECO:0000256" key="2">
    <source>
        <dbReference type="SAM" id="SignalP"/>
    </source>
</evidence>
<organism evidence="3 4">
    <name type="scientific">Musca domestica</name>
    <name type="common">House fly</name>
    <dbReference type="NCBI Taxonomy" id="7370"/>
    <lineage>
        <taxon>Eukaryota</taxon>
        <taxon>Metazoa</taxon>
        <taxon>Ecdysozoa</taxon>
        <taxon>Arthropoda</taxon>
        <taxon>Hexapoda</taxon>
        <taxon>Insecta</taxon>
        <taxon>Pterygota</taxon>
        <taxon>Neoptera</taxon>
        <taxon>Endopterygota</taxon>
        <taxon>Diptera</taxon>
        <taxon>Brachycera</taxon>
        <taxon>Muscomorpha</taxon>
        <taxon>Muscoidea</taxon>
        <taxon>Muscidae</taxon>
        <taxon>Musca</taxon>
    </lineage>
</organism>
<dbReference type="PANTHER" id="PTHR10380">
    <property type="entry name" value="CUTICLE PROTEIN"/>
    <property type="match status" value="1"/>
</dbReference>
<evidence type="ECO:0000313" key="3">
    <source>
        <dbReference type="Proteomes" id="UP001652621"/>
    </source>
</evidence>
<protein>
    <submittedName>
        <fullName evidence="4">Uncharacterized protein LOC101894109 isoform X1</fullName>
    </submittedName>
</protein>